<dbReference type="Gene3D" id="1.20.120.530">
    <property type="entry name" value="GntR ligand-binding domain-like"/>
    <property type="match status" value="1"/>
</dbReference>
<evidence type="ECO:0000259" key="4">
    <source>
        <dbReference type="PROSITE" id="PS50949"/>
    </source>
</evidence>
<protein>
    <submittedName>
        <fullName evidence="5">GntR family transcriptional regulator</fullName>
    </submittedName>
</protein>
<dbReference type="PANTHER" id="PTHR43537:SF41">
    <property type="entry name" value="TRANSCRIPTIONAL REGULATORY PROTEIN"/>
    <property type="match status" value="1"/>
</dbReference>
<dbReference type="SUPFAM" id="SSF46785">
    <property type="entry name" value="Winged helix' DNA-binding domain"/>
    <property type="match status" value="1"/>
</dbReference>
<dbReference type="Pfam" id="PF07729">
    <property type="entry name" value="FCD"/>
    <property type="match status" value="1"/>
</dbReference>
<dbReference type="InterPro" id="IPR008920">
    <property type="entry name" value="TF_FadR/GntR_C"/>
</dbReference>
<dbReference type="InterPro" id="IPR011711">
    <property type="entry name" value="GntR_C"/>
</dbReference>
<dbReference type="EMBL" id="JBHMEA010000033">
    <property type="protein sequence ID" value="MFB9231936.1"/>
    <property type="molecule type" value="Genomic_DNA"/>
</dbReference>
<organism evidence="5 6">
    <name type="scientific">Pseudohalocynthiibacter aestuariivivens</name>
    <dbReference type="NCBI Taxonomy" id="1591409"/>
    <lineage>
        <taxon>Bacteria</taxon>
        <taxon>Pseudomonadati</taxon>
        <taxon>Pseudomonadota</taxon>
        <taxon>Alphaproteobacteria</taxon>
        <taxon>Rhodobacterales</taxon>
        <taxon>Paracoccaceae</taxon>
        <taxon>Pseudohalocynthiibacter</taxon>
    </lineage>
</organism>
<keyword evidence="3" id="KW-0804">Transcription</keyword>
<evidence type="ECO:0000256" key="2">
    <source>
        <dbReference type="ARBA" id="ARBA00023125"/>
    </source>
</evidence>
<dbReference type="SMART" id="SM00895">
    <property type="entry name" value="FCD"/>
    <property type="match status" value="1"/>
</dbReference>
<reference evidence="5 6" key="1">
    <citation type="submission" date="2024-09" db="EMBL/GenBank/DDBJ databases">
        <authorList>
            <person name="Sun Q."/>
            <person name="Mori K."/>
        </authorList>
    </citation>
    <scope>NUCLEOTIDE SEQUENCE [LARGE SCALE GENOMIC DNA]</scope>
    <source>
        <strain evidence="5 6">CECT 8726</strain>
    </source>
</reference>
<feature type="domain" description="HTH gntR-type" evidence="4">
    <location>
        <begin position="1"/>
        <end position="67"/>
    </location>
</feature>
<evidence type="ECO:0000313" key="6">
    <source>
        <dbReference type="Proteomes" id="UP001589683"/>
    </source>
</evidence>
<dbReference type="Gene3D" id="1.10.10.10">
    <property type="entry name" value="Winged helix-like DNA-binding domain superfamily/Winged helix DNA-binding domain"/>
    <property type="match status" value="1"/>
</dbReference>
<dbReference type="Pfam" id="PF00392">
    <property type="entry name" value="GntR"/>
    <property type="match status" value="1"/>
</dbReference>
<dbReference type="Proteomes" id="UP001589683">
    <property type="component" value="Unassembled WGS sequence"/>
</dbReference>
<dbReference type="SUPFAM" id="SSF48008">
    <property type="entry name" value="GntR ligand-binding domain-like"/>
    <property type="match status" value="1"/>
</dbReference>
<dbReference type="InterPro" id="IPR036388">
    <property type="entry name" value="WH-like_DNA-bd_sf"/>
</dbReference>
<dbReference type="InterPro" id="IPR000524">
    <property type="entry name" value="Tscrpt_reg_HTH_GntR"/>
</dbReference>
<dbReference type="PANTHER" id="PTHR43537">
    <property type="entry name" value="TRANSCRIPTIONAL REGULATOR, GNTR FAMILY"/>
    <property type="match status" value="1"/>
</dbReference>
<dbReference type="CDD" id="cd07377">
    <property type="entry name" value="WHTH_GntR"/>
    <property type="match status" value="1"/>
</dbReference>
<keyword evidence="2" id="KW-0238">DNA-binding</keyword>
<gene>
    <name evidence="5" type="ORF">ACFFUT_09075</name>
</gene>
<keyword evidence="6" id="KW-1185">Reference proteome</keyword>
<evidence type="ECO:0000256" key="3">
    <source>
        <dbReference type="ARBA" id="ARBA00023163"/>
    </source>
</evidence>
<evidence type="ECO:0000256" key="1">
    <source>
        <dbReference type="ARBA" id="ARBA00023015"/>
    </source>
</evidence>
<evidence type="ECO:0000313" key="5">
    <source>
        <dbReference type="EMBL" id="MFB9231936.1"/>
    </source>
</evidence>
<dbReference type="RefSeq" id="WP_213888626.1">
    <property type="nucleotide sequence ID" value="NZ_JAGFNU010000004.1"/>
</dbReference>
<accession>A0ABV5JEP6</accession>
<dbReference type="SMART" id="SM00345">
    <property type="entry name" value="HTH_GNTR"/>
    <property type="match status" value="1"/>
</dbReference>
<dbReference type="InterPro" id="IPR036390">
    <property type="entry name" value="WH_DNA-bd_sf"/>
</dbReference>
<name>A0ABV5JEP6_9RHOB</name>
<comment type="caution">
    <text evidence="5">The sequence shown here is derived from an EMBL/GenBank/DDBJ whole genome shotgun (WGS) entry which is preliminary data.</text>
</comment>
<keyword evidence="1" id="KW-0805">Transcription regulation</keyword>
<proteinExistence type="predicted"/>
<dbReference type="PROSITE" id="PS50949">
    <property type="entry name" value="HTH_GNTR"/>
    <property type="match status" value="1"/>
</dbReference>
<sequence length="207" mass="23586">MTAEAIAATLQHDILSGTLSPGTELVQSELAARFQVSRIPIRDALMLLSVEGVVTVTPNRGARVIQLSPSEVQEIFDMRVLLEGDCLRRAIPYMQQADFERIEHVLRRSNLEVQTEGWAEGDWNFHLALYSPSGRKHQIVMIEKLRRRCQLHIAAYRTLPEETLQWIRDHELIMKHCRNKETEAAVDALKRHLSEAGKTLVRAMPTS</sequence>